<gene>
    <name evidence="1" type="ORF">AUR04nite_11010</name>
</gene>
<sequence length="118" mass="12500">MPVWITAVDVLEAQNWTTSQSLVSDVSDSAPAVYSWNSDSLNDPSQAQLIASMGALQQPVQVNPGQSIQVGVSGLLQAPDQEAKVSQLKISYTPNNQSTMVSTVVGGPEVRWNPSGCN</sequence>
<keyword evidence="2" id="KW-1185">Reference proteome</keyword>
<comment type="caution">
    <text evidence="1">The sequence shown here is derived from an EMBL/GenBank/DDBJ whole genome shotgun (WGS) entry which is preliminary data.</text>
</comment>
<dbReference type="Proteomes" id="UP000316612">
    <property type="component" value="Unassembled WGS sequence"/>
</dbReference>
<evidence type="ECO:0000313" key="1">
    <source>
        <dbReference type="EMBL" id="GED05569.1"/>
    </source>
</evidence>
<accession>A0A4Y4DJS6</accession>
<dbReference type="EMBL" id="BJNY01000005">
    <property type="protein sequence ID" value="GED05569.1"/>
    <property type="molecule type" value="Genomic_DNA"/>
</dbReference>
<protein>
    <submittedName>
        <fullName evidence="1">Uncharacterized protein</fullName>
    </submittedName>
</protein>
<organism evidence="1 2">
    <name type="scientific">Glutamicibacter uratoxydans</name>
    <name type="common">Arthrobacter uratoxydans</name>
    <dbReference type="NCBI Taxonomy" id="43667"/>
    <lineage>
        <taxon>Bacteria</taxon>
        <taxon>Bacillati</taxon>
        <taxon>Actinomycetota</taxon>
        <taxon>Actinomycetes</taxon>
        <taxon>Micrococcales</taxon>
        <taxon>Micrococcaceae</taxon>
        <taxon>Glutamicibacter</taxon>
    </lineage>
</organism>
<dbReference type="AlphaFoldDB" id="A0A4Y4DJS6"/>
<proteinExistence type="predicted"/>
<dbReference type="RefSeq" id="WP_141362777.1">
    <property type="nucleotide sequence ID" value="NZ_BAAAJL010000008.1"/>
</dbReference>
<name>A0A4Y4DJS6_GLUUR</name>
<reference evidence="1 2" key="1">
    <citation type="submission" date="2019-06" db="EMBL/GenBank/DDBJ databases">
        <title>Whole genome shotgun sequence of Glutamicibacter uratoxydans NBRC 15515.</title>
        <authorList>
            <person name="Hosoyama A."/>
            <person name="Uohara A."/>
            <person name="Ohji S."/>
            <person name="Ichikawa N."/>
        </authorList>
    </citation>
    <scope>NUCLEOTIDE SEQUENCE [LARGE SCALE GENOMIC DNA]</scope>
    <source>
        <strain evidence="1 2">NBRC 15515</strain>
    </source>
</reference>
<evidence type="ECO:0000313" key="2">
    <source>
        <dbReference type="Proteomes" id="UP000316612"/>
    </source>
</evidence>